<evidence type="ECO:0000313" key="1">
    <source>
        <dbReference type="EMBL" id="QBD75634.1"/>
    </source>
</evidence>
<dbReference type="Gene3D" id="1.20.120.450">
    <property type="entry name" value="dinb family like domain"/>
    <property type="match status" value="1"/>
</dbReference>
<accession>A0A4P6JKF7</accession>
<proteinExistence type="predicted"/>
<reference evidence="1 2" key="1">
    <citation type="submission" date="2019-01" db="EMBL/GenBank/DDBJ databases">
        <title>Ktedonosporobacter rubrisoli SCAWS-G2.</title>
        <authorList>
            <person name="Huang Y."/>
            <person name="Yan B."/>
        </authorList>
    </citation>
    <scope>NUCLEOTIDE SEQUENCE [LARGE SCALE GENOMIC DNA]</scope>
    <source>
        <strain evidence="1 2">SCAWS-G2</strain>
    </source>
</reference>
<dbReference type="NCBIfam" id="NF047558">
    <property type="entry name" value="TPR_END_plus"/>
    <property type="match status" value="1"/>
</dbReference>
<gene>
    <name evidence="1" type="ORF">EPA93_06290</name>
</gene>
<dbReference type="OrthoDB" id="157727at2"/>
<evidence type="ECO:0000313" key="2">
    <source>
        <dbReference type="Proteomes" id="UP000290365"/>
    </source>
</evidence>
<dbReference type="InterPro" id="IPR034660">
    <property type="entry name" value="DinB/YfiT-like"/>
</dbReference>
<dbReference type="KEGG" id="kbs:EPA93_06290"/>
<dbReference type="RefSeq" id="WP_129886231.1">
    <property type="nucleotide sequence ID" value="NZ_CP035758.1"/>
</dbReference>
<protein>
    <submittedName>
        <fullName evidence="1">ClbS/DfsB family four-helix bundle protein</fullName>
    </submittedName>
</protein>
<dbReference type="InterPro" id="IPR011990">
    <property type="entry name" value="TPR-like_helical_dom_sf"/>
</dbReference>
<dbReference type="Proteomes" id="UP000290365">
    <property type="component" value="Chromosome"/>
</dbReference>
<dbReference type="SUPFAM" id="SSF48452">
    <property type="entry name" value="TPR-like"/>
    <property type="match status" value="1"/>
</dbReference>
<dbReference type="SUPFAM" id="SSF109854">
    <property type="entry name" value="DinB/YfiT-like putative metalloenzymes"/>
    <property type="match status" value="1"/>
</dbReference>
<dbReference type="AlphaFoldDB" id="A0A4P6JKF7"/>
<keyword evidence="2" id="KW-1185">Reference proteome</keyword>
<dbReference type="EMBL" id="CP035758">
    <property type="protein sequence ID" value="QBD75634.1"/>
    <property type="molecule type" value="Genomic_DNA"/>
</dbReference>
<name>A0A4P6JKF7_KTERU</name>
<sequence>MTVQPFKSLILELLQQGHHDEEAFLQELSEAELNANGTWKLWSVKDHMAHKTFWHQHLIEKLTAILQHQALPPGEEDEEQLNSITFEKHKLQPFSALHAESERVYVQLIKIVEQLSEEELTTSRRFSAISDDYPLYTVFLGSCYEHDEEHLAYYYKDRHDLLRAIQIRERCASRIMQAEIVPDWVKGSFLYNLACFYTEQKQWENAAARLQEAVARNPDLKERAKSDPELAALHNQSA</sequence>
<organism evidence="1 2">
    <name type="scientific">Ktedonosporobacter rubrisoli</name>
    <dbReference type="NCBI Taxonomy" id="2509675"/>
    <lineage>
        <taxon>Bacteria</taxon>
        <taxon>Bacillati</taxon>
        <taxon>Chloroflexota</taxon>
        <taxon>Ktedonobacteria</taxon>
        <taxon>Ktedonobacterales</taxon>
        <taxon>Ktedonosporobacteraceae</taxon>
        <taxon>Ktedonosporobacter</taxon>
    </lineage>
</organism>